<sequence>MKKFLIIMLLSLFANAFEPPIITNNENNQTYAPEYKIFGKNLFNGSFSLNNTLRYNPDYILNIKDVISLKIWGAIDMELKLTIDEQGNIFIPKVGAIKLLGVLNKNITKVISNELKKIYKDNVYIYANLDNFQPVSVFVTGAVIKPGLYDGLSSDSVLQFIDKAKGILDQGSYRNISVIRNKKVIAKIDLYDYLISGELDNIQLQTGDAIKIDYLKDYVTLDGDVKEPLQVEVNNAISLKALKQIAQPDTKATDIIVSYFDDNNYKIHTIRSIKDDNFMILPGQNVKFVSNTNTKTIQINIAGEHNGLSNVVVARGTTLDTLIKDLSYTPSSLKDQIHLYRKSIAELQKQLLDSSLKELEASVLKTGSSTEEEANIRMQESNLVLDFIKRAKEVMPKGRVVLDASSDFSQILLEDGDTIFIPQKSHIITVQGDVKIPSALSYVKDKKLEYYLELCGGLSTRADEDNILIIKQGGSVITAKSKRQSIEPGDSILVLSKLDSKNLPIAKSITQILYQIAVSTGVLLRI</sequence>
<keyword evidence="6" id="KW-0812">Transmembrane</keyword>
<dbReference type="Pfam" id="PF22461">
    <property type="entry name" value="SLBB_2"/>
    <property type="match status" value="1"/>
</dbReference>
<comment type="caution">
    <text evidence="19">The sequence shown here is derived from an EMBL/GenBank/DDBJ whole genome shotgun (WGS) entry which is preliminary data.</text>
</comment>
<comment type="similarity">
    <text evidence="2">Belongs to the BexD/CtrA/VexA family.</text>
</comment>
<dbReference type="Gene3D" id="3.10.560.10">
    <property type="entry name" value="Outer membrane lipoprotein wza domain like"/>
    <property type="match status" value="2"/>
</dbReference>
<dbReference type="PANTHER" id="PTHR33619:SF3">
    <property type="entry name" value="POLYSACCHARIDE EXPORT PROTEIN GFCE-RELATED"/>
    <property type="match status" value="1"/>
</dbReference>
<evidence type="ECO:0000256" key="2">
    <source>
        <dbReference type="ARBA" id="ARBA00009450"/>
    </source>
</evidence>
<dbReference type="EMBL" id="JANURM010000028">
    <property type="protein sequence ID" value="MDL0089941.1"/>
    <property type="molecule type" value="Genomic_DNA"/>
</dbReference>
<keyword evidence="14" id="KW-0449">Lipoprotein</keyword>
<evidence type="ECO:0000256" key="5">
    <source>
        <dbReference type="ARBA" id="ARBA00022597"/>
    </source>
</evidence>
<evidence type="ECO:0000256" key="8">
    <source>
        <dbReference type="ARBA" id="ARBA00023047"/>
    </source>
</evidence>
<evidence type="ECO:0000259" key="17">
    <source>
        <dbReference type="Pfam" id="PF10531"/>
    </source>
</evidence>
<proteinExistence type="inferred from homology"/>
<evidence type="ECO:0000256" key="12">
    <source>
        <dbReference type="ARBA" id="ARBA00023139"/>
    </source>
</evidence>
<keyword evidence="12" id="KW-0564">Palmitate</keyword>
<evidence type="ECO:0000256" key="7">
    <source>
        <dbReference type="ARBA" id="ARBA00022729"/>
    </source>
</evidence>
<evidence type="ECO:0000256" key="3">
    <source>
        <dbReference type="ARBA" id="ARBA00022448"/>
    </source>
</evidence>
<evidence type="ECO:0000256" key="14">
    <source>
        <dbReference type="ARBA" id="ARBA00023288"/>
    </source>
</evidence>
<gene>
    <name evidence="19" type="ORF">NYG85_11295</name>
</gene>
<keyword evidence="20" id="KW-1185">Reference proteome</keyword>
<dbReference type="InterPro" id="IPR054765">
    <property type="entry name" value="SLBB_dom"/>
</dbReference>
<feature type="domain" description="Polysaccharide export protein N-terminal" evidence="16">
    <location>
        <begin position="56"/>
        <end position="122"/>
    </location>
</feature>
<evidence type="ECO:0000259" key="16">
    <source>
        <dbReference type="Pfam" id="PF02563"/>
    </source>
</evidence>
<evidence type="ECO:0000256" key="1">
    <source>
        <dbReference type="ARBA" id="ARBA00004571"/>
    </source>
</evidence>
<evidence type="ECO:0000256" key="15">
    <source>
        <dbReference type="SAM" id="SignalP"/>
    </source>
</evidence>
<feature type="signal peptide" evidence="15">
    <location>
        <begin position="1"/>
        <end position="16"/>
    </location>
</feature>
<evidence type="ECO:0000256" key="13">
    <source>
        <dbReference type="ARBA" id="ARBA00023237"/>
    </source>
</evidence>
<dbReference type="InterPro" id="IPR049712">
    <property type="entry name" value="Poly_export"/>
</dbReference>
<evidence type="ECO:0000256" key="10">
    <source>
        <dbReference type="ARBA" id="ARBA00023114"/>
    </source>
</evidence>
<dbReference type="Pfam" id="PF02563">
    <property type="entry name" value="Poly_export"/>
    <property type="match status" value="1"/>
</dbReference>
<evidence type="ECO:0000313" key="20">
    <source>
        <dbReference type="Proteomes" id="UP001173801"/>
    </source>
</evidence>
<dbReference type="PANTHER" id="PTHR33619">
    <property type="entry name" value="POLYSACCHARIDE EXPORT PROTEIN GFCE-RELATED"/>
    <property type="match status" value="1"/>
</dbReference>
<feature type="chain" id="PRO_5045329404" evidence="15">
    <location>
        <begin position="17"/>
        <end position="526"/>
    </location>
</feature>
<keyword evidence="13" id="KW-0998">Cell outer membrane</keyword>
<feature type="domain" description="SLBB" evidence="18">
    <location>
        <begin position="137"/>
        <end position="211"/>
    </location>
</feature>
<dbReference type="RefSeq" id="WP_284938718.1">
    <property type="nucleotide sequence ID" value="NZ_JANURM010000028.1"/>
</dbReference>
<dbReference type="InterPro" id="IPR003715">
    <property type="entry name" value="Poly_export_N"/>
</dbReference>
<dbReference type="Proteomes" id="UP001173801">
    <property type="component" value="Unassembled WGS sequence"/>
</dbReference>
<evidence type="ECO:0000313" key="19">
    <source>
        <dbReference type="EMBL" id="MDL0089941.1"/>
    </source>
</evidence>
<evidence type="ECO:0000256" key="4">
    <source>
        <dbReference type="ARBA" id="ARBA00022452"/>
    </source>
</evidence>
<evidence type="ECO:0000259" key="18">
    <source>
        <dbReference type="Pfam" id="PF22461"/>
    </source>
</evidence>
<dbReference type="Pfam" id="PF10531">
    <property type="entry name" value="SLBB"/>
    <property type="match status" value="1"/>
</dbReference>
<reference evidence="19" key="1">
    <citation type="submission" date="2022-08" db="EMBL/GenBank/DDBJ databases">
        <authorList>
            <person name="Wang H."/>
        </authorList>
    </citation>
    <scope>NUCLEOTIDE SEQUENCE</scope>
    <source>
        <strain evidence="19">PS10</strain>
    </source>
</reference>
<keyword evidence="10" id="KW-0626">Porin</keyword>
<evidence type="ECO:0000256" key="11">
    <source>
        <dbReference type="ARBA" id="ARBA00023136"/>
    </source>
</evidence>
<accession>A0ABT7HSP3</accession>
<keyword evidence="7 15" id="KW-0732">Signal</keyword>
<reference evidence="19" key="2">
    <citation type="journal article" date="2023" name="Microorganisms">
        <title>Isolation and Genomic Characteristics of Cat-Borne Campylobacter felis sp. nov. and Sheep-Borne Campylobacter ovis sp. nov.</title>
        <authorList>
            <person name="Wang H."/>
            <person name="Li Y."/>
            <person name="Gu Y."/>
            <person name="Zhou G."/>
            <person name="Chen X."/>
            <person name="Zhang X."/>
            <person name="Shao Z."/>
            <person name="Zhang J."/>
            <person name="Zhang M."/>
        </authorList>
    </citation>
    <scope>NUCLEOTIDE SEQUENCE</scope>
    <source>
        <strain evidence="19">PS10</strain>
    </source>
</reference>
<feature type="domain" description="Soluble ligand binding" evidence="17">
    <location>
        <begin position="427"/>
        <end position="477"/>
    </location>
</feature>
<organism evidence="19 20">
    <name type="scientific">Campylobacter gastrosuis</name>
    <dbReference type="NCBI Taxonomy" id="2974576"/>
    <lineage>
        <taxon>Bacteria</taxon>
        <taxon>Pseudomonadati</taxon>
        <taxon>Campylobacterota</taxon>
        <taxon>Epsilonproteobacteria</taxon>
        <taxon>Campylobacterales</taxon>
        <taxon>Campylobacteraceae</taxon>
        <taxon>Campylobacter</taxon>
    </lineage>
</organism>
<evidence type="ECO:0000256" key="9">
    <source>
        <dbReference type="ARBA" id="ARBA00023065"/>
    </source>
</evidence>
<protein>
    <submittedName>
        <fullName evidence="19">Polysaccharide export protein</fullName>
    </submittedName>
</protein>
<keyword evidence="5" id="KW-0762">Sugar transport</keyword>
<keyword evidence="3" id="KW-0813">Transport</keyword>
<comment type="subcellular location">
    <subcellularLocation>
        <location evidence="1">Cell outer membrane</location>
        <topology evidence="1">Multi-pass membrane protein</topology>
    </subcellularLocation>
</comment>
<keyword evidence="11" id="KW-0472">Membrane</keyword>
<keyword evidence="9" id="KW-0406">Ion transport</keyword>
<evidence type="ECO:0000256" key="6">
    <source>
        <dbReference type="ARBA" id="ARBA00022692"/>
    </source>
</evidence>
<keyword evidence="4" id="KW-1134">Transmembrane beta strand</keyword>
<name>A0ABT7HSP3_9BACT</name>
<keyword evidence="8" id="KW-0625">Polysaccharide transport</keyword>
<dbReference type="InterPro" id="IPR019554">
    <property type="entry name" value="Soluble_ligand-bd"/>
</dbReference>